<evidence type="ECO:0000259" key="2">
    <source>
        <dbReference type="PROSITE" id="PS51707"/>
    </source>
</evidence>
<feature type="compositionally biased region" description="Basic and acidic residues" evidence="1">
    <location>
        <begin position="71"/>
        <end position="107"/>
    </location>
</feature>
<evidence type="ECO:0000313" key="3">
    <source>
        <dbReference type="EMBL" id="ELY99117.1"/>
    </source>
</evidence>
<dbReference type="AlphaFoldDB" id="M0AMH8"/>
<accession>M0AMH8</accession>
<sequence length="234" mass="25733">MYEVEVKVPAELDRVRLLLESRYGDGDGDGSGNGSRNEDKHGNENGDVDGDTALDATPAGTVVQTDTYYDAPHRSFAETDEALRIRRERRPDSDQNRADGHDGDTRVTYKGPLVDDESKTREEAETAIGNGETFDSILTNLGFEPAATVRKERERYTVVIDTDTTVTANTSPTEFTITLDAVDDVGEYVEVETEVESEIELKSARDGAYTVLESLGLDPDDQLRTSYLGLLLDS</sequence>
<dbReference type="OrthoDB" id="46040at2157"/>
<dbReference type="Gene3D" id="2.40.320.10">
    <property type="entry name" value="Hypothetical Protein Pfu-838710-001"/>
    <property type="match status" value="1"/>
</dbReference>
<dbReference type="SUPFAM" id="SSF55154">
    <property type="entry name" value="CYTH-like phosphatases"/>
    <property type="match status" value="1"/>
</dbReference>
<evidence type="ECO:0000313" key="4">
    <source>
        <dbReference type="Proteomes" id="UP000011693"/>
    </source>
</evidence>
<organism evidence="3 4">
    <name type="scientific">Natrialba chahannaoensis JCM 10990</name>
    <dbReference type="NCBI Taxonomy" id="1227492"/>
    <lineage>
        <taxon>Archaea</taxon>
        <taxon>Methanobacteriati</taxon>
        <taxon>Methanobacteriota</taxon>
        <taxon>Stenosarchaea group</taxon>
        <taxon>Halobacteria</taxon>
        <taxon>Halobacteriales</taxon>
        <taxon>Natrialbaceae</taxon>
        <taxon>Natrialba</taxon>
    </lineage>
</organism>
<dbReference type="PANTHER" id="PTHR21028:SF2">
    <property type="entry name" value="CYTH DOMAIN-CONTAINING PROTEIN"/>
    <property type="match status" value="1"/>
</dbReference>
<keyword evidence="4" id="KW-1185">Reference proteome</keyword>
<protein>
    <submittedName>
        <fullName evidence="3">Adenylyl cyclase CyaB</fullName>
    </submittedName>
</protein>
<dbReference type="InterPro" id="IPR033469">
    <property type="entry name" value="CYTH-like_dom_sf"/>
</dbReference>
<evidence type="ECO:0000256" key="1">
    <source>
        <dbReference type="SAM" id="MobiDB-lite"/>
    </source>
</evidence>
<name>M0AMH8_9EURY</name>
<dbReference type="PATRIC" id="fig|1227492.4.peg.2056"/>
<dbReference type="InterPro" id="IPR023577">
    <property type="entry name" value="CYTH_domain"/>
</dbReference>
<feature type="region of interest" description="Disordered" evidence="1">
    <location>
        <begin position="21"/>
        <end position="111"/>
    </location>
</feature>
<dbReference type="Pfam" id="PF01928">
    <property type="entry name" value="CYTH"/>
    <property type="match status" value="1"/>
</dbReference>
<dbReference type="Proteomes" id="UP000011693">
    <property type="component" value="Unassembled WGS sequence"/>
</dbReference>
<reference evidence="3 4" key="1">
    <citation type="journal article" date="2014" name="PLoS Genet.">
        <title>Phylogenetically driven sequencing of extremely halophilic archaea reveals strategies for static and dynamic osmo-response.</title>
        <authorList>
            <person name="Becker E.A."/>
            <person name="Seitzer P.M."/>
            <person name="Tritt A."/>
            <person name="Larsen D."/>
            <person name="Krusor M."/>
            <person name="Yao A.I."/>
            <person name="Wu D."/>
            <person name="Madern D."/>
            <person name="Eisen J.A."/>
            <person name="Darling A.E."/>
            <person name="Facciotti M.T."/>
        </authorList>
    </citation>
    <scope>NUCLEOTIDE SEQUENCE [LARGE SCALE GENOMIC DNA]</scope>
    <source>
        <strain evidence="3 4">JCM 10990</strain>
    </source>
</reference>
<proteinExistence type="predicted"/>
<dbReference type="STRING" id="1227492.C482_10446"/>
<dbReference type="InterPro" id="IPR008173">
    <property type="entry name" value="Adenylyl_cyclase_CyaB"/>
</dbReference>
<dbReference type="EMBL" id="AOIN01000058">
    <property type="protein sequence ID" value="ELY99117.1"/>
    <property type="molecule type" value="Genomic_DNA"/>
</dbReference>
<comment type="caution">
    <text evidence="3">The sequence shown here is derived from an EMBL/GenBank/DDBJ whole genome shotgun (WGS) entry which is preliminary data.</text>
</comment>
<dbReference type="PROSITE" id="PS51707">
    <property type="entry name" value="CYTH"/>
    <property type="match status" value="1"/>
</dbReference>
<dbReference type="CDD" id="cd07890">
    <property type="entry name" value="CYTH-like_AC_IV-like"/>
    <property type="match status" value="1"/>
</dbReference>
<dbReference type="RefSeq" id="WP_006167521.1">
    <property type="nucleotide sequence ID" value="NZ_AOIN01000058.1"/>
</dbReference>
<dbReference type="NCBIfam" id="TIGR00318">
    <property type="entry name" value="cyaB"/>
    <property type="match status" value="1"/>
</dbReference>
<feature type="domain" description="CYTH" evidence="2">
    <location>
        <begin position="34"/>
        <end position="233"/>
    </location>
</feature>
<gene>
    <name evidence="3" type="ORF">C482_10446</name>
</gene>
<dbReference type="PANTHER" id="PTHR21028">
    <property type="entry name" value="SI:CH211-156B7.4"/>
    <property type="match status" value="1"/>
</dbReference>
<dbReference type="SMART" id="SM01118">
    <property type="entry name" value="CYTH"/>
    <property type="match status" value="1"/>
</dbReference>